<gene>
    <name evidence="5" type="primary">lepB</name>
    <name evidence="5" type="ORF">ACFQ5G_09830</name>
</gene>
<evidence type="ECO:0000256" key="3">
    <source>
        <dbReference type="RuleBase" id="RU362042"/>
    </source>
</evidence>
<dbReference type="CDD" id="cd06462">
    <property type="entry name" value="Peptidase_S24_S26"/>
    <property type="match status" value="1"/>
</dbReference>
<feature type="transmembrane region" description="Helical" evidence="3">
    <location>
        <begin position="12"/>
        <end position="32"/>
    </location>
</feature>
<keyword evidence="3 5" id="KW-0378">Hydrolase</keyword>
<dbReference type="InterPro" id="IPR036286">
    <property type="entry name" value="LexA/Signal_pep-like_sf"/>
</dbReference>
<dbReference type="PANTHER" id="PTHR43390:SF1">
    <property type="entry name" value="CHLOROPLAST PROCESSING PEPTIDASE"/>
    <property type="match status" value="1"/>
</dbReference>
<keyword evidence="6" id="KW-1185">Reference proteome</keyword>
<reference evidence="6" key="1">
    <citation type="journal article" date="2019" name="Int. J. Syst. Evol. Microbiol.">
        <title>The Global Catalogue of Microorganisms (GCM) 10K type strain sequencing project: providing services to taxonomists for standard genome sequencing and annotation.</title>
        <authorList>
            <consortium name="The Broad Institute Genomics Platform"/>
            <consortium name="The Broad Institute Genome Sequencing Center for Infectious Disease"/>
            <person name="Wu L."/>
            <person name="Ma J."/>
        </authorList>
    </citation>
    <scope>NUCLEOTIDE SEQUENCE [LARGE SCALE GENOMIC DNA]</scope>
    <source>
        <strain evidence="6">CCM 7526</strain>
    </source>
</reference>
<name>A0ABW4A4Z4_9ACTN</name>
<comment type="similarity">
    <text evidence="2 3">Belongs to the peptidase S26 family.</text>
</comment>
<comment type="caution">
    <text evidence="3">Lacks conserved residue(s) required for the propagation of feature annotation.</text>
</comment>
<comment type="subcellular location">
    <subcellularLocation>
        <location evidence="1">Cell membrane</location>
        <topology evidence="1">Single-pass type II membrane protein</topology>
    </subcellularLocation>
    <subcellularLocation>
        <location evidence="3">Membrane</location>
        <topology evidence="3">Single-pass type II membrane protein</topology>
    </subcellularLocation>
</comment>
<dbReference type="InterPro" id="IPR019533">
    <property type="entry name" value="Peptidase_S26"/>
</dbReference>
<keyword evidence="3" id="KW-0645">Protease</keyword>
<dbReference type="Proteomes" id="UP001597183">
    <property type="component" value="Unassembled WGS sequence"/>
</dbReference>
<dbReference type="InterPro" id="IPR000223">
    <property type="entry name" value="Pept_S26A_signal_pept_1"/>
</dbReference>
<evidence type="ECO:0000313" key="6">
    <source>
        <dbReference type="Proteomes" id="UP001597183"/>
    </source>
</evidence>
<dbReference type="EC" id="3.4.21.89" evidence="3"/>
<dbReference type="RefSeq" id="WP_317792828.1">
    <property type="nucleotide sequence ID" value="NZ_AP028461.1"/>
</dbReference>
<keyword evidence="3" id="KW-0812">Transmembrane</keyword>
<protein>
    <recommendedName>
        <fullName evidence="3">Signal peptidase I</fullName>
        <ecNumber evidence="3">3.4.21.89</ecNumber>
    </recommendedName>
</protein>
<proteinExistence type="inferred from homology"/>
<evidence type="ECO:0000259" key="4">
    <source>
        <dbReference type="Pfam" id="PF10502"/>
    </source>
</evidence>
<dbReference type="NCBIfam" id="TIGR02227">
    <property type="entry name" value="sigpep_I_bact"/>
    <property type="match status" value="1"/>
</dbReference>
<comment type="catalytic activity">
    <reaction evidence="3">
        <text>Cleavage of hydrophobic, N-terminal signal or leader sequences from secreted and periplasmic proteins.</text>
        <dbReference type="EC" id="3.4.21.89"/>
    </reaction>
</comment>
<evidence type="ECO:0000313" key="5">
    <source>
        <dbReference type="EMBL" id="MFD1365639.1"/>
    </source>
</evidence>
<feature type="transmembrane region" description="Helical" evidence="3">
    <location>
        <begin position="191"/>
        <end position="211"/>
    </location>
</feature>
<dbReference type="PRINTS" id="PR00727">
    <property type="entry name" value="LEADERPTASE"/>
</dbReference>
<dbReference type="EMBL" id="JBHTMK010000012">
    <property type="protein sequence ID" value="MFD1365639.1"/>
    <property type="molecule type" value="Genomic_DNA"/>
</dbReference>
<evidence type="ECO:0000256" key="1">
    <source>
        <dbReference type="ARBA" id="ARBA00004401"/>
    </source>
</evidence>
<keyword evidence="3" id="KW-1133">Transmembrane helix</keyword>
<organism evidence="5 6">
    <name type="scientific">Actinoplanes sichuanensis</name>
    <dbReference type="NCBI Taxonomy" id="512349"/>
    <lineage>
        <taxon>Bacteria</taxon>
        <taxon>Bacillati</taxon>
        <taxon>Actinomycetota</taxon>
        <taxon>Actinomycetes</taxon>
        <taxon>Micromonosporales</taxon>
        <taxon>Micromonosporaceae</taxon>
        <taxon>Actinoplanes</taxon>
    </lineage>
</organism>
<dbReference type="PANTHER" id="PTHR43390">
    <property type="entry name" value="SIGNAL PEPTIDASE I"/>
    <property type="match status" value="1"/>
</dbReference>
<keyword evidence="3" id="KW-0472">Membrane</keyword>
<dbReference type="SUPFAM" id="SSF51306">
    <property type="entry name" value="LexA/Signal peptidase"/>
    <property type="match status" value="1"/>
</dbReference>
<dbReference type="GO" id="GO:0009003">
    <property type="term" value="F:signal peptidase activity"/>
    <property type="evidence" value="ECO:0007669"/>
    <property type="project" value="UniProtKB-EC"/>
</dbReference>
<comment type="caution">
    <text evidence="5">The sequence shown here is derived from an EMBL/GenBank/DDBJ whole genome shotgun (WGS) entry which is preliminary data.</text>
</comment>
<dbReference type="Pfam" id="PF10502">
    <property type="entry name" value="Peptidase_S26"/>
    <property type="match status" value="1"/>
</dbReference>
<sequence length="218" mass="21989">MSGPLLRRARGGALAGGLVLLLGSTGFVLLRYRVYAIPTASMAPLITPGDRVVVDTWSQDAARGDIVLLDGESLLVKRVAAIGGDTITCCDETSRIITGSSVVGAPPSAIGAGPTVVGVGTTPFAVRVSDGRLFVLGDNPAVSLDSRAAASTPSDTDGDGTVPADLVRGRVVAVATNPLPDRAAAALTRTAVAFIASIALLIIAALLSALAKLRSPRP</sequence>
<accession>A0ABW4A4Z4</accession>
<dbReference type="Gene3D" id="2.10.109.10">
    <property type="entry name" value="Umud Fragment, subunit A"/>
    <property type="match status" value="1"/>
</dbReference>
<evidence type="ECO:0000256" key="2">
    <source>
        <dbReference type="ARBA" id="ARBA00009370"/>
    </source>
</evidence>
<feature type="domain" description="Peptidase S26" evidence="4">
    <location>
        <begin position="31"/>
        <end position="174"/>
    </location>
</feature>